<evidence type="ECO:0000259" key="3">
    <source>
        <dbReference type="PROSITE" id="PS50043"/>
    </source>
</evidence>
<gene>
    <name evidence="4" type="ORF">FYJ91_00865</name>
</gene>
<keyword evidence="2" id="KW-0812">Transmembrane</keyword>
<feature type="domain" description="HTH luxR-type" evidence="3">
    <location>
        <begin position="2"/>
        <end position="67"/>
    </location>
</feature>
<accession>A0A5D9CF32</accession>
<dbReference type="GO" id="GO:0003677">
    <property type="term" value="F:DNA binding"/>
    <property type="evidence" value="ECO:0007669"/>
    <property type="project" value="UniProtKB-KW"/>
</dbReference>
<protein>
    <submittedName>
        <fullName evidence="4">Helix-turn-helix transcriptional regulator</fullName>
    </submittedName>
</protein>
<name>A0A5D9CF32_9SPHN</name>
<comment type="caution">
    <text evidence="4">The sequence shown here is derived from an EMBL/GenBank/DDBJ whole genome shotgun (WGS) entry which is preliminary data.</text>
</comment>
<sequence length="169" mass="18245">MAPTPIDRLSDRQKECLRLVWRHQSSKDIARHLGLSPHTVDDYLRKAIRTLDAADRIDAARRLHEAEVATPQSLMLQPQIVAEAAFFNAVSPPDKADAWGMAGHGQDGLGDISTGEPAPLVPLPRPQTGERNDLSATQKLARIGAMGMIWTGVAIAAAGGLAALKYLIR</sequence>
<feature type="transmembrane region" description="Helical" evidence="2">
    <location>
        <begin position="148"/>
        <end position="168"/>
    </location>
</feature>
<evidence type="ECO:0000256" key="2">
    <source>
        <dbReference type="SAM" id="Phobius"/>
    </source>
</evidence>
<dbReference type="PROSITE" id="PS50043">
    <property type="entry name" value="HTH_LUXR_2"/>
    <property type="match status" value="1"/>
</dbReference>
<dbReference type="RefSeq" id="WP_149520397.1">
    <property type="nucleotide sequence ID" value="NZ_VTOU01000001.1"/>
</dbReference>
<dbReference type="PANTHER" id="PTHR43214">
    <property type="entry name" value="TWO-COMPONENT RESPONSE REGULATOR"/>
    <property type="match status" value="1"/>
</dbReference>
<dbReference type="AlphaFoldDB" id="A0A5D9CF32"/>
<dbReference type="InterPro" id="IPR039420">
    <property type="entry name" value="WalR-like"/>
</dbReference>
<proteinExistence type="predicted"/>
<dbReference type="InterPro" id="IPR000792">
    <property type="entry name" value="Tscrpt_reg_LuxR_C"/>
</dbReference>
<dbReference type="CDD" id="cd06170">
    <property type="entry name" value="LuxR_C_like"/>
    <property type="match status" value="1"/>
</dbReference>
<keyword evidence="5" id="KW-1185">Reference proteome</keyword>
<keyword evidence="2" id="KW-1133">Transmembrane helix</keyword>
<dbReference type="EMBL" id="VTOU01000001">
    <property type="protein sequence ID" value="TZG28731.1"/>
    <property type="molecule type" value="Genomic_DNA"/>
</dbReference>
<dbReference type="SMART" id="SM00421">
    <property type="entry name" value="HTH_LUXR"/>
    <property type="match status" value="1"/>
</dbReference>
<keyword evidence="2" id="KW-0472">Membrane</keyword>
<organism evidence="4 5">
    <name type="scientific">Sphingomonas montanisoli</name>
    <dbReference type="NCBI Taxonomy" id="2606412"/>
    <lineage>
        <taxon>Bacteria</taxon>
        <taxon>Pseudomonadati</taxon>
        <taxon>Pseudomonadota</taxon>
        <taxon>Alphaproteobacteria</taxon>
        <taxon>Sphingomonadales</taxon>
        <taxon>Sphingomonadaceae</taxon>
        <taxon>Sphingomonas</taxon>
    </lineage>
</organism>
<evidence type="ECO:0000313" key="5">
    <source>
        <dbReference type="Proteomes" id="UP000322077"/>
    </source>
</evidence>
<evidence type="ECO:0000256" key="1">
    <source>
        <dbReference type="ARBA" id="ARBA00023125"/>
    </source>
</evidence>
<dbReference type="GO" id="GO:0006355">
    <property type="term" value="P:regulation of DNA-templated transcription"/>
    <property type="evidence" value="ECO:0007669"/>
    <property type="project" value="InterPro"/>
</dbReference>
<dbReference type="PANTHER" id="PTHR43214:SF42">
    <property type="entry name" value="TRANSCRIPTIONAL REGULATORY PROTEIN DESR"/>
    <property type="match status" value="1"/>
</dbReference>
<reference evidence="4 5" key="1">
    <citation type="submission" date="2019-08" db="EMBL/GenBank/DDBJ databases">
        <authorList>
            <person name="Wang G."/>
            <person name="Xu Z."/>
        </authorList>
    </citation>
    <scope>NUCLEOTIDE SEQUENCE [LARGE SCALE GENOMIC DNA]</scope>
    <source>
        <strain evidence="4 5">ZX</strain>
    </source>
</reference>
<dbReference type="InterPro" id="IPR036388">
    <property type="entry name" value="WH-like_DNA-bd_sf"/>
</dbReference>
<dbReference type="Pfam" id="PF00196">
    <property type="entry name" value="GerE"/>
    <property type="match status" value="1"/>
</dbReference>
<dbReference type="Gene3D" id="1.10.10.10">
    <property type="entry name" value="Winged helix-like DNA-binding domain superfamily/Winged helix DNA-binding domain"/>
    <property type="match status" value="1"/>
</dbReference>
<dbReference type="InterPro" id="IPR016032">
    <property type="entry name" value="Sig_transdc_resp-reg_C-effctor"/>
</dbReference>
<dbReference type="SUPFAM" id="SSF46894">
    <property type="entry name" value="C-terminal effector domain of the bipartite response regulators"/>
    <property type="match status" value="1"/>
</dbReference>
<dbReference type="Proteomes" id="UP000322077">
    <property type="component" value="Unassembled WGS sequence"/>
</dbReference>
<keyword evidence="1" id="KW-0238">DNA-binding</keyword>
<evidence type="ECO:0000313" key="4">
    <source>
        <dbReference type="EMBL" id="TZG28731.1"/>
    </source>
</evidence>